<accession>A0A022PW76</accession>
<evidence type="ECO:0000313" key="5">
    <source>
        <dbReference type="Proteomes" id="UP000030748"/>
    </source>
</evidence>
<evidence type="ECO:0000256" key="1">
    <source>
        <dbReference type="ARBA" id="ARBA00009005"/>
    </source>
</evidence>
<dbReference type="Gene3D" id="3.40.50.12660">
    <property type="match status" value="1"/>
</dbReference>
<feature type="region of interest" description="Disordered" evidence="2">
    <location>
        <begin position="10"/>
        <end position="33"/>
    </location>
</feature>
<dbReference type="Proteomes" id="UP000030748">
    <property type="component" value="Unassembled WGS sequence"/>
</dbReference>
<dbReference type="PANTHER" id="PTHR48104">
    <property type="entry name" value="METACASPASE-4"/>
    <property type="match status" value="1"/>
</dbReference>
<protein>
    <recommendedName>
        <fullName evidence="3">Peptidase C14 caspase domain-containing protein</fullName>
    </recommendedName>
</protein>
<evidence type="ECO:0000259" key="3">
    <source>
        <dbReference type="Pfam" id="PF00656"/>
    </source>
</evidence>
<feature type="domain" description="Peptidase C14 caspase" evidence="3">
    <location>
        <begin position="37"/>
        <end position="276"/>
    </location>
</feature>
<proteinExistence type="inferred from homology"/>
<keyword evidence="5" id="KW-1185">Reference proteome</keyword>
<dbReference type="InterPro" id="IPR011600">
    <property type="entry name" value="Pept_C14_caspase"/>
</dbReference>
<organism evidence="4 5">
    <name type="scientific">Erythranthe guttata</name>
    <name type="common">Yellow monkey flower</name>
    <name type="synonym">Mimulus guttatus</name>
    <dbReference type="NCBI Taxonomy" id="4155"/>
    <lineage>
        <taxon>Eukaryota</taxon>
        <taxon>Viridiplantae</taxon>
        <taxon>Streptophyta</taxon>
        <taxon>Embryophyta</taxon>
        <taxon>Tracheophyta</taxon>
        <taxon>Spermatophyta</taxon>
        <taxon>Magnoliopsida</taxon>
        <taxon>eudicotyledons</taxon>
        <taxon>Gunneridae</taxon>
        <taxon>Pentapetalae</taxon>
        <taxon>asterids</taxon>
        <taxon>lamiids</taxon>
        <taxon>Lamiales</taxon>
        <taxon>Phrymaceae</taxon>
        <taxon>Erythranthe</taxon>
    </lineage>
</organism>
<dbReference type="EMBL" id="KI632331">
    <property type="protein sequence ID" value="EYU18470.1"/>
    <property type="molecule type" value="Genomic_DNA"/>
</dbReference>
<dbReference type="Pfam" id="PF00656">
    <property type="entry name" value="Peptidase_C14"/>
    <property type="match status" value="1"/>
</dbReference>
<comment type="similarity">
    <text evidence="1">Belongs to the peptidase C14B family.</text>
</comment>
<feature type="compositionally biased region" description="Polar residues" evidence="2">
    <location>
        <begin position="11"/>
        <end position="20"/>
    </location>
</feature>
<dbReference type="GO" id="GO:0004197">
    <property type="term" value="F:cysteine-type endopeptidase activity"/>
    <property type="evidence" value="ECO:0000318"/>
    <property type="project" value="GO_Central"/>
</dbReference>
<gene>
    <name evidence="4" type="ORF">MIMGU_mgv1a010476mg</name>
</gene>
<reference evidence="4 5" key="1">
    <citation type="journal article" date="2013" name="Proc. Natl. Acad. Sci. U.S.A.">
        <title>Fine-scale variation in meiotic recombination in Mimulus inferred from population shotgun sequencing.</title>
        <authorList>
            <person name="Hellsten U."/>
            <person name="Wright K.M."/>
            <person name="Jenkins J."/>
            <person name="Shu S."/>
            <person name="Yuan Y."/>
            <person name="Wessler S.R."/>
            <person name="Schmutz J."/>
            <person name="Willis J.H."/>
            <person name="Rokhsar D.S."/>
        </authorList>
    </citation>
    <scope>NUCLEOTIDE SEQUENCE [LARGE SCALE GENOMIC DNA]</scope>
    <source>
        <strain evidence="5">cv. DUN x IM62</strain>
    </source>
</reference>
<dbReference type="InterPro" id="IPR029030">
    <property type="entry name" value="Caspase-like_dom_sf"/>
</dbReference>
<dbReference type="PANTHER" id="PTHR48104:SF2">
    <property type="entry name" value="METACASPASE-1-LIKE ISOFORM X1"/>
    <property type="match status" value="1"/>
</dbReference>
<dbReference type="InterPro" id="IPR050452">
    <property type="entry name" value="Metacaspase"/>
</dbReference>
<evidence type="ECO:0000256" key="2">
    <source>
        <dbReference type="SAM" id="MobiDB-lite"/>
    </source>
</evidence>
<dbReference type="STRING" id="4155.A0A022PW76"/>
<sequence length="311" mass="34279">MLCQSLRKKFSSSNGNSQTGGPPHPIITSETPPRGKRAFLCGVTYKKQKCELKGTAQDVKNMKDLLVDQFCFPIESILILAEEENYKAPTRKNIEDGFKWLMTGIQSGDSLVFYFSGHGLRQRDFQGDEIDGFDESICPVDFQSSGVILDNYINEAIVRPLITDVTLHAIVDCCHSGTILDLPHVYDINTGKWDDNSPPSGAYKGTSGGRAICFSACEDYQQAADTSAFSQEKEMTGAMTSTFIGAIKAAAGNKEKITYSGVLDSMHQSLRQAHKSGCISTGLRRVFHRKILQDPLLSSSEEFCTNTEFKL</sequence>
<dbReference type="AlphaFoldDB" id="A0A022PW76"/>
<dbReference type="GO" id="GO:0006508">
    <property type="term" value="P:proteolysis"/>
    <property type="evidence" value="ECO:0000318"/>
    <property type="project" value="GO_Central"/>
</dbReference>
<dbReference type="GO" id="GO:0005737">
    <property type="term" value="C:cytoplasm"/>
    <property type="evidence" value="ECO:0000318"/>
    <property type="project" value="GO_Central"/>
</dbReference>
<evidence type="ECO:0000313" key="4">
    <source>
        <dbReference type="EMBL" id="EYU18470.1"/>
    </source>
</evidence>
<dbReference type="eggNOG" id="KOG1546">
    <property type="taxonomic scope" value="Eukaryota"/>
</dbReference>
<name>A0A022PW76_ERYGU</name>
<dbReference type="SUPFAM" id="SSF52129">
    <property type="entry name" value="Caspase-like"/>
    <property type="match status" value="1"/>
</dbReference>